<protein>
    <submittedName>
        <fullName evidence="1">Uncharacterized protein</fullName>
    </submittedName>
</protein>
<organism evidence="1 2">
    <name type="scientific">Didymodactylos carnosus</name>
    <dbReference type="NCBI Taxonomy" id="1234261"/>
    <lineage>
        <taxon>Eukaryota</taxon>
        <taxon>Metazoa</taxon>
        <taxon>Spiralia</taxon>
        <taxon>Gnathifera</taxon>
        <taxon>Rotifera</taxon>
        <taxon>Eurotatoria</taxon>
        <taxon>Bdelloidea</taxon>
        <taxon>Philodinida</taxon>
        <taxon>Philodinidae</taxon>
        <taxon>Didymodactylos</taxon>
    </lineage>
</organism>
<proteinExistence type="predicted"/>
<sequence length="566" mass="65674">FVQLLNDTAPSELIISLEGLRSFSHSLINAESNIIRSFKYLRERVELSGETDDDTALISLIIATLIIPYYRFYSIHNIYALHFFQLFSLLLSHSSVANNENHRFSIAIIISRTSLNSQKSVITSIDRWTTKIWLGKLIGQNPSTKKLRYQSEKQFPFAPDSQISNILCDNTKYPIDITNQCDLFIENARYHQETNVNELIALENILNQLFCCQFILQTFLNADQCLSLMLSFAAQRQRITDVYISDKNNSQAQIQLASIKNQMLNQFDYLPNVNNHDFKFIQSECKVKWTDGKEFVYSSNAIRPRPSFLSPLSKLLQYAYVQQQDDNDTDAKDLLTLLLQTIHQTFTKHLERSTSNYESAQTDMTEFFLYFLNHDDQQIRETGTKLVTTFVKDLSISTEIVLPQLIPCVVLNNLFQSMINNENFSMDENVLNGCLQSSLNWSIDDLCLLLTSLAIKLSEISSSDIDLLHHLRVWFQFFVNIININLVRLTTSIIKTDQNSIEVCRQIQTSLFIRLFQLKIENTFEILKFIIKNCDKDWIKILLDLINRQFESDQLHENLDELLKHS</sequence>
<gene>
    <name evidence="1" type="ORF">SRO942_LOCUS44673</name>
</gene>
<feature type="non-terminal residue" evidence="1">
    <location>
        <position position="566"/>
    </location>
</feature>
<evidence type="ECO:0000313" key="2">
    <source>
        <dbReference type="Proteomes" id="UP000681722"/>
    </source>
</evidence>
<accession>A0A8S2XJN6</accession>
<dbReference type="EMBL" id="CAJOBC010105483">
    <property type="protein sequence ID" value="CAF4497783.1"/>
    <property type="molecule type" value="Genomic_DNA"/>
</dbReference>
<comment type="caution">
    <text evidence="1">The sequence shown here is derived from an EMBL/GenBank/DDBJ whole genome shotgun (WGS) entry which is preliminary data.</text>
</comment>
<evidence type="ECO:0000313" key="1">
    <source>
        <dbReference type="EMBL" id="CAF4497783.1"/>
    </source>
</evidence>
<dbReference type="AlphaFoldDB" id="A0A8S2XJN6"/>
<dbReference type="Proteomes" id="UP000681722">
    <property type="component" value="Unassembled WGS sequence"/>
</dbReference>
<name>A0A8S2XJN6_9BILA</name>
<dbReference type="OrthoDB" id="422220at2759"/>
<reference evidence="1" key="1">
    <citation type="submission" date="2021-02" db="EMBL/GenBank/DDBJ databases">
        <authorList>
            <person name="Nowell W R."/>
        </authorList>
    </citation>
    <scope>NUCLEOTIDE SEQUENCE</scope>
</reference>
<feature type="non-terminal residue" evidence="1">
    <location>
        <position position="1"/>
    </location>
</feature>